<dbReference type="InParanoid" id="C5M1K9"/>
<gene>
    <name evidence="1" type="ORF">Pmar_PMAR004802</name>
</gene>
<dbReference type="RefSeq" id="XP_002764415.1">
    <property type="nucleotide sequence ID" value="XM_002764369.1"/>
</dbReference>
<proteinExistence type="predicted"/>
<name>C5M1K9_PERM5</name>
<feature type="non-terminal residue" evidence="1">
    <location>
        <position position="1"/>
    </location>
</feature>
<dbReference type="EMBL" id="GG687532">
    <property type="protein sequence ID" value="EEQ97132.1"/>
    <property type="molecule type" value="Genomic_DNA"/>
</dbReference>
<sequence length="55" mass="6248">ALNNRIEEFDGNVWSDLKLPGDHADNRANRKVHIDGSNQFERWVHSANVGKYAQG</sequence>
<protein>
    <submittedName>
        <fullName evidence="1">Uncharacterized protein</fullName>
    </submittedName>
</protein>
<organism evidence="2">
    <name type="scientific">Perkinsus marinus (strain ATCC 50983 / TXsc)</name>
    <dbReference type="NCBI Taxonomy" id="423536"/>
    <lineage>
        <taxon>Eukaryota</taxon>
        <taxon>Sar</taxon>
        <taxon>Alveolata</taxon>
        <taxon>Perkinsozoa</taxon>
        <taxon>Perkinsea</taxon>
        <taxon>Perkinsida</taxon>
        <taxon>Perkinsidae</taxon>
        <taxon>Perkinsus</taxon>
    </lineage>
</organism>
<dbReference type="Proteomes" id="UP000007800">
    <property type="component" value="Unassembled WGS sequence"/>
</dbReference>
<evidence type="ECO:0000313" key="1">
    <source>
        <dbReference type="EMBL" id="EEQ97132.1"/>
    </source>
</evidence>
<accession>C5M1K9</accession>
<dbReference type="GeneID" id="9053467"/>
<evidence type="ECO:0000313" key="2">
    <source>
        <dbReference type="Proteomes" id="UP000007800"/>
    </source>
</evidence>
<keyword evidence="2" id="KW-1185">Reference proteome</keyword>
<reference evidence="1 2" key="1">
    <citation type="submission" date="2008-07" db="EMBL/GenBank/DDBJ databases">
        <authorList>
            <person name="El-Sayed N."/>
            <person name="Caler E."/>
            <person name="Inman J."/>
            <person name="Amedeo P."/>
            <person name="Hass B."/>
            <person name="Wortman J."/>
        </authorList>
    </citation>
    <scope>NUCLEOTIDE SEQUENCE [LARGE SCALE GENOMIC DNA]</scope>
    <source>
        <strain evidence="2">ATCC 50983 / TXsc</strain>
    </source>
</reference>
<dbReference type="AlphaFoldDB" id="C5M1K9"/>